<reference evidence="2 3" key="1">
    <citation type="submission" date="2019-02" db="EMBL/GenBank/DDBJ databases">
        <title>Polymorphobacter sp. isolated from the lake at the Tibet of China.</title>
        <authorList>
            <person name="Li A."/>
        </authorList>
    </citation>
    <scope>NUCLEOTIDE SEQUENCE [LARGE SCALE GENOMIC DNA]</scope>
    <source>
        <strain evidence="2 3">DJ1R-1</strain>
    </source>
</reference>
<gene>
    <name evidence="2" type="ORF">EUV02_11080</name>
</gene>
<evidence type="ECO:0000313" key="2">
    <source>
        <dbReference type="EMBL" id="TFU03683.1"/>
    </source>
</evidence>
<feature type="chain" id="PRO_5021282979" evidence="1">
    <location>
        <begin position="22"/>
        <end position="147"/>
    </location>
</feature>
<proteinExistence type="predicted"/>
<feature type="signal peptide" evidence="1">
    <location>
        <begin position="1"/>
        <end position="21"/>
    </location>
</feature>
<protein>
    <submittedName>
        <fullName evidence="2">DUF2141 domain-containing protein</fullName>
    </submittedName>
</protein>
<dbReference type="AlphaFoldDB" id="A0A4Y9EPA3"/>
<dbReference type="InterPro" id="IPR018673">
    <property type="entry name" value="DUF2141"/>
</dbReference>
<dbReference type="OrthoDB" id="9788332at2"/>
<keyword evidence="3" id="KW-1185">Reference proteome</keyword>
<dbReference type="EMBL" id="SIHO01000002">
    <property type="protein sequence ID" value="TFU03683.1"/>
    <property type="molecule type" value="Genomic_DNA"/>
</dbReference>
<comment type="caution">
    <text evidence="2">The sequence shown here is derived from an EMBL/GenBank/DDBJ whole genome shotgun (WGS) entry which is preliminary data.</text>
</comment>
<organism evidence="2 3">
    <name type="scientific">Glacieibacterium arshaanense</name>
    <dbReference type="NCBI Taxonomy" id="2511025"/>
    <lineage>
        <taxon>Bacteria</taxon>
        <taxon>Pseudomonadati</taxon>
        <taxon>Pseudomonadota</taxon>
        <taxon>Alphaproteobacteria</taxon>
        <taxon>Sphingomonadales</taxon>
        <taxon>Sphingosinicellaceae</taxon>
        <taxon>Glacieibacterium</taxon>
    </lineage>
</organism>
<dbReference type="RefSeq" id="WP_135246275.1">
    <property type="nucleotide sequence ID" value="NZ_SIHO01000002.1"/>
</dbReference>
<keyword evidence="1" id="KW-0732">Signal</keyword>
<evidence type="ECO:0000313" key="3">
    <source>
        <dbReference type="Proteomes" id="UP000297737"/>
    </source>
</evidence>
<accession>A0A4Y9EPA3</accession>
<dbReference type="Proteomes" id="UP000297737">
    <property type="component" value="Unassembled WGS sequence"/>
</dbReference>
<sequence length="147" mass="15429">MIKKLLPLAILAALPFSAVQAAETTTLHVVVTGLKTTTGTIRACVFTTPTAFPSCEKGVGTIKAETPANAPTVKFDVPGVPVGATVAVSLFADVNDNKKMDRGMMGIPKEPIGISNNATNSFSAPDFSKAQFVAKPNMTVNIALRYY</sequence>
<dbReference type="Pfam" id="PF09912">
    <property type="entry name" value="DUF2141"/>
    <property type="match status" value="1"/>
</dbReference>
<name>A0A4Y9EPA3_9SPHN</name>
<evidence type="ECO:0000256" key="1">
    <source>
        <dbReference type="SAM" id="SignalP"/>
    </source>
</evidence>